<organism evidence="7 8">
    <name type="scientific">Psilocybe cf. subviscida</name>
    <dbReference type="NCBI Taxonomy" id="2480587"/>
    <lineage>
        <taxon>Eukaryota</taxon>
        <taxon>Fungi</taxon>
        <taxon>Dikarya</taxon>
        <taxon>Basidiomycota</taxon>
        <taxon>Agaricomycotina</taxon>
        <taxon>Agaricomycetes</taxon>
        <taxon>Agaricomycetidae</taxon>
        <taxon>Agaricales</taxon>
        <taxon>Agaricineae</taxon>
        <taxon>Strophariaceae</taxon>
        <taxon>Psilocybe</taxon>
    </lineage>
</organism>
<feature type="compositionally biased region" description="Polar residues" evidence="5">
    <location>
        <begin position="1346"/>
        <end position="1371"/>
    </location>
</feature>
<feature type="compositionally biased region" description="Polar residues" evidence="5">
    <location>
        <begin position="2028"/>
        <end position="2037"/>
    </location>
</feature>
<keyword evidence="4" id="KW-0175">Coiled coil</keyword>
<feature type="compositionally biased region" description="Polar residues" evidence="5">
    <location>
        <begin position="1795"/>
        <end position="1804"/>
    </location>
</feature>
<comment type="caution">
    <text evidence="7">The sequence shown here is derived from an EMBL/GenBank/DDBJ whole genome shotgun (WGS) entry which is preliminary data.</text>
</comment>
<keyword evidence="2" id="KW-0813">Transport</keyword>
<feature type="compositionally biased region" description="Low complexity" evidence="5">
    <location>
        <begin position="1531"/>
        <end position="1558"/>
    </location>
</feature>
<feature type="region of interest" description="Disordered" evidence="5">
    <location>
        <begin position="1772"/>
        <end position="1804"/>
    </location>
</feature>
<dbReference type="Gene3D" id="2.130.10.10">
    <property type="entry name" value="YVTN repeat-like/Quinoprotein amine dehydrogenase"/>
    <property type="match status" value="1"/>
</dbReference>
<feature type="coiled-coil region" evidence="4">
    <location>
        <begin position="1629"/>
        <end position="1656"/>
    </location>
</feature>
<protein>
    <recommendedName>
        <fullName evidence="6">Nucleoporin Nup159/Nup146 N-terminal domain-containing protein</fullName>
    </recommendedName>
</protein>
<feature type="region of interest" description="Disordered" evidence="5">
    <location>
        <begin position="1911"/>
        <end position="2037"/>
    </location>
</feature>
<comment type="subcellular location">
    <subcellularLocation>
        <location evidence="1">Nucleus</location>
    </subcellularLocation>
</comment>
<feature type="compositionally biased region" description="Basic residues" evidence="5">
    <location>
        <begin position="1930"/>
        <end position="1941"/>
    </location>
</feature>
<gene>
    <name evidence="7" type="ORF">D9619_004355</name>
</gene>
<feature type="compositionally biased region" description="Basic and acidic residues" evidence="5">
    <location>
        <begin position="1047"/>
        <end position="1063"/>
    </location>
</feature>
<sequence>MNEIVPLTRPLQSQVTVDSVAKECPSDGFNYPKFSLLNKHSRVYVSQPLQLESGVPYQLLDTANSKGWFVAVKQTDSGSELVFSTLEDLRSAINQAKGDSDVLLNPKRTVPIPSRANIVKFACSDTRLLVGQDNGSILLFDTAQLFTEGGPDVHPLTSTHFQRTYLRYIVPNPGTEPGLSDLVAIVANGKVQLVNGELEPQGGWAATDDASQPISVDWSPKGKHIAIGIQTGDILTFSLTNRTTPHKHLPPTASGPLVSLQWLGPGHTFRTTYANAVQHIIILEAKSASAIYYAPEHPFPVGDRATQNAYTISLPKWDTDASSNDDSNALTIVGDLSSVDIEVLGNSANAWFRYSQDNPVTLPLDSAMDDTYLLSLEVDLTDSTSGQPIVYAYLNDGSVQGWHLETSKPYAGMIAPAAASMAMESGKDADMGAEAAAPATAAFGQRTSTTNAFGQTSFGSQTSSFSSQTTSAFGQTSFGAKPATTSAFGQSSFGQPSAFGQPSQPATTSSFGSAQPALGFAAFGSSGNNAFGSGGAFGSGAFGGQSTGNAFGQTGFGNNTTTSPASGSQAESSTDMTREASMSDSTPTFSGGFGGLGLGGGHPTDPKASNNMFGSFGASPASTPAAQTSSGFGGSLLKPATGFGAFAAGKTTSAFSNPAPPTVSAFGSAPASTTALAPGSGFGQSGFGAAAANPSFGKPAFGQPAFGSSTFGNPSLPTPAPASGGGFAAFASAPTNSLAATAQTTAPASSSASSGGFAAFASKPAGFGAAASSGESKPATGFGAFASSTPLAFSSSATPSAFGSSSTTPAFGSTSTTPAPAFGSAAVSDTKTGATPVAVGRSSSTPASATATTSTPETPAKPEPAKNIFGGPNIVTPVTPSGTPKDSVLFSLTEQNTPTNVFSGIKTAPSPFAKPATGFGAFGNTTPSKDSPFFKKPEETPAKPVSVFGIGGASTSTTPATPTPLKGLAFGAPSAMGSNKSAFAPATPASATTPTKVPAVGGFGAFSGNNTGFASLAGKQTSFGALLKSGGDEIKGASAPALTEAGNAKEEEKDKAKDEERKPRTSVLNTPLTPPKKDAKKDVGSDSALPTLNKDESTSGVQTERTLEWISATSGGSSFVEVDVRDAREGGRESEDEDVPHSDAGSFLTDDSEQPDIPLEEEEDEEEHKEQEHEEGEEEEEEELEEGEEGEQEDEDDNDLEEADIPASARSPSATPQPETPAIRVTQDGSDTPTKAGAASSHSSPSPFGLGLGRPSTRPTRSSPLAKAVSNDDEEEHEENDEGKGKKPAVSPRSPVAVVPLKAEDDDKDTGSKRPKTPPLLSTLGGIAAPTPSIFGQPGGSIFGQAPSTSIFGKPAVSSSPESASKENPSLSLKIPEAGASMPNFFGKPLDAQSKAEVARPATVPATGGLGIPPPTFASSSFELPSLPKTASSAPNVFGGIKSSAFSPTPGVSSSVPAPISVFGAAGGSSSSGAPPAANMFGSRQAPTSMFGGQPATPSPLGSKPSVTSPPSMLPPMDLFGNQKQPALGTPANPVQQAPVAPAATGFPGSAGAGSPSRPQEPENNMQLACRSIVINLEQDLLELKKMMVPFAARINSLSEPRPGGTTIAVLSRPENWSLDNVKLFGEVLLQYSEELDLLETERESYEKETRDVQNSLVKVGMKKEEVSRFMKAKNDKEFAKMLKSRALGPEHSEMQARLRKSIRMMRDRVQKLETRLVESKKKLAEANSCKPSFKPPTIDTINRTYRNIEIALEQQSDEVSRLANRISHLKVDESGAPVAPSTPARSGSAPREGTPQSQQRPYNISTSVAETTAAALNGERSAARLKKVLLRVRKEPLLNTQALDAPPPPLAYDSPRKPSTSVFGASAFDSSAFGKPFDYPTPPLNGVEAPLGDTLLDSSSDLNKILDFSNLPDEDEFHPTDLSESSGRRAGRSRSHKLVNPKKGVPFVPKTPQEQSSPPPPSTFNWGPLPKFGASSSPPIATPAKFVPFASPNSGGSAGPSAPPSNFFSSPSPPSKATAPVPKGFVSFSSPSLGSK</sequence>
<dbReference type="EMBL" id="JAACJJ010000014">
    <property type="protein sequence ID" value="KAF5326909.1"/>
    <property type="molecule type" value="Genomic_DNA"/>
</dbReference>
<dbReference type="SUPFAM" id="SSF117289">
    <property type="entry name" value="Nucleoporin domain"/>
    <property type="match status" value="1"/>
</dbReference>
<feature type="region of interest" description="Disordered" evidence="5">
    <location>
        <begin position="487"/>
        <end position="511"/>
    </location>
</feature>
<feature type="compositionally biased region" description="Low complexity" evidence="5">
    <location>
        <begin position="552"/>
        <end position="562"/>
    </location>
</feature>
<evidence type="ECO:0000256" key="2">
    <source>
        <dbReference type="ARBA" id="ARBA00022448"/>
    </source>
</evidence>
<feature type="domain" description="Nucleoporin Nup159/Nup146 N-terminal" evidence="6">
    <location>
        <begin position="58"/>
        <end position="381"/>
    </location>
</feature>
<evidence type="ECO:0000256" key="4">
    <source>
        <dbReference type="SAM" id="Coils"/>
    </source>
</evidence>
<feature type="compositionally biased region" description="Low complexity" evidence="5">
    <location>
        <begin position="1468"/>
        <end position="1478"/>
    </location>
</feature>
<feature type="compositionally biased region" description="Gly residues" evidence="5">
    <location>
        <begin position="591"/>
        <end position="602"/>
    </location>
</feature>
<feature type="region of interest" description="Disordered" evidence="5">
    <location>
        <begin position="833"/>
        <end position="873"/>
    </location>
</feature>
<feature type="compositionally biased region" description="Polar residues" evidence="5">
    <location>
        <begin position="1417"/>
        <end position="1435"/>
    </location>
</feature>
<keyword evidence="3" id="KW-0539">Nucleus</keyword>
<feature type="region of interest" description="Disordered" evidence="5">
    <location>
        <begin position="797"/>
        <end position="816"/>
    </location>
</feature>
<feature type="compositionally biased region" description="Low complexity" evidence="5">
    <location>
        <begin position="842"/>
        <end position="858"/>
    </location>
</feature>
<dbReference type="GO" id="GO:0005634">
    <property type="term" value="C:nucleus"/>
    <property type="evidence" value="ECO:0007669"/>
    <property type="project" value="UniProtKB-SubCell"/>
</dbReference>
<dbReference type="InterPro" id="IPR015943">
    <property type="entry name" value="WD40/YVTN_repeat-like_dom_sf"/>
</dbReference>
<dbReference type="OrthoDB" id="248320at2759"/>
<feature type="compositionally biased region" description="Low complexity" evidence="5">
    <location>
        <begin position="797"/>
        <end position="811"/>
    </location>
</feature>
<feature type="compositionally biased region" description="Acidic residues" evidence="5">
    <location>
        <begin position="1150"/>
        <end position="1204"/>
    </location>
</feature>
<feature type="region of interest" description="Disordered" evidence="5">
    <location>
        <begin position="1397"/>
        <end position="1564"/>
    </location>
</feature>
<feature type="compositionally biased region" description="Low complexity" evidence="5">
    <location>
        <begin position="1288"/>
        <end position="1300"/>
    </location>
</feature>
<feature type="compositionally biased region" description="Polar residues" evidence="5">
    <location>
        <begin position="1444"/>
        <end position="1456"/>
    </location>
</feature>
<reference evidence="7 8" key="1">
    <citation type="journal article" date="2020" name="ISME J.">
        <title>Uncovering the hidden diversity of litter-decomposition mechanisms in mushroom-forming fungi.</title>
        <authorList>
            <person name="Floudas D."/>
            <person name="Bentzer J."/>
            <person name="Ahren D."/>
            <person name="Johansson T."/>
            <person name="Persson P."/>
            <person name="Tunlid A."/>
        </authorList>
    </citation>
    <scope>NUCLEOTIDE SEQUENCE [LARGE SCALE GENOMIC DNA]</scope>
    <source>
        <strain evidence="7 8">CBS 101986</strain>
    </source>
</reference>
<feature type="compositionally biased region" description="Basic and acidic residues" evidence="5">
    <location>
        <begin position="1302"/>
        <end position="1312"/>
    </location>
</feature>
<name>A0A8H5F7U1_9AGAR</name>
<evidence type="ECO:0000256" key="3">
    <source>
        <dbReference type="ARBA" id="ARBA00023242"/>
    </source>
</evidence>
<proteinExistence type="predicted"/>
<feature type="compositionally biased region" description="Low complexity" evidence="5">
    <location>
        <begin position="1236"/>
        <end position="1256"/>
    </location>
</feature>
<dbReference type="Pfam" id="PF16755">
    <property type="entry name" value="Beta-prop_NUP159_NUP214"/>
    <property type="match status" value="1"/>
</dbReference>
<evidence type="ECO:0000256" key="1">
    <source>
        <dbReference type="ARBA" id="ARBA00004123"/>
    </source>
</evidence>
<dbReference type="Proteomes" id="UP000567179">
    <property type="component" value="Unassembled WGS sequence"/>
</dbReference>
<feature type="compositionally biased region" description="Basic and acidic residues" evidence="5">
    <location>
        <begin position="1075"/>
        <end position="1084"/>
    </location>
</feature>
<evidence type="ECO:0000256" key="5">
    <source>
        <dbReference type="SAM" id="MobiDB-lite"/>
    </source>
</evidence>
<feature type="compositionally biased region" description="Low complexity" evidence="5">
    <location>
        <begin position="618"/>
        <end position="630"/>
    </location>
</feature>
<feature type="compositionally biased region" description="Polar residues" evidence="5">
    <location>
        <begin position="563"/>
        <end position="589"/>
    </location>
</feature>
<keyword evidence="8" id="KW-1185">Reference proteome</keyword>
<dbReference type="InterPro" id="IPR039462">
    <property type="entry name" value="Nup159/Nup146_N"/>
</dbReference>
<feature type="region of interest" description="Disordered" evidence="5">
    <location>
        <begin position="552"/>
        <end position="630"/>
    </location>
</feature>
<evidence type="ECO:0000259" key="6">
    <source>
        <dbReference type="Pfam" id="PF16755"/>
    </source>
</evidence>
<accession>A0A8H5F7U1</accession>
<feature type="region of interest" description="Disordered" evidence="5">
    <location>
        <begin position="1027"/>
        <end position="1376"/>
    </location>
</feature>
<feature type="compositionally biased region" description="Acidic residues" evidence="5">
    <location>
        <begin position="1271"/>
        <end position="1281"/>
    </location>
</feature>
<evidence type="ECO:0000313" key="7">
    <source>
        <dbReference type="EMBL" id="KAF5326909.1"/>
    </source>
</evidence>
<evidence type="ECO:0000313" key="8">
    <source>
        <dbReference type="Proteomes" id="UP000567179"/>
    </source>
</evidence>
<feature type="compositionally biased region" description="Basic and acidic residues" evidence="5">
    <location>
        <begin position="1122"/>
        <end position="1133"/>
    </location>
</feature>